<comment type="caution">
    <text evidence="2">The sequence shown here is derived from an EMBL/GenBank/DDBJ whole genome shotgun (WGS) entry which is preliminary data.</text>
</comment>
<keyword evidence="1" id="KW-0472">Membrane</keyword>
<evidence type="ECO:0000256" key="1">
    <source>
        <dbReference type="SAM" id="Phobius"/>
    </source>
</evidence>
<evidence type="ECO:0000313" key="3">
    <source>
        <dbReference type="Proteomes" id="UP001160301"/>
    </source>
</evidence>
<gene>
    <name evidence="2" type="ORF">QHF89_11930</name>
</gene>
<dbReference type="Proteomes" id="UP001160301">
    <property type="component" value="Unassembled WGS sequence"/>
</dbReference>
<proteinExistence type="predicted"/>
<name>A0ABT6NPH3_9BACT</name>
<accession>A0ABT6NPH3</accession>
<dbReference type="RefSeq" id="WP_136969458.1">
    <property type="nucleotide sequence ID" value="NZ_JARZHI010000007.1"/>
</dbReference>
<keyword evidence="1" id="KW-1133">Transmembrane helix</keyword>
<dbReference type="EMBL" id="JARZHI010000007">
    <property type="protein sequence ID" value="MDI1430214.1"/>
    <property type="molecule type" value="Genomic_DNA"/>
</dbReference>
<keyword evidence="3" id="KW-1185">Reference proteome</keyword>
<evidence type="ECO:0000313" key="2">
    <source>
        <dbReference type="EMBL" id="MDI1430214.1"/>
    </source>
</evidence>
<feature type="transmembrane region" description="Helical" evidence="1">
    <location>
        <begin position="21"/>
        <end position="40"/>
    </location>
</feature>
<reference evidence="2 3" key="1">
    <citation type="submission" date="2023-04" db="EMBL/GenBank/DDBJ databases">
        <title>The genome sequence of Polyangium sorediatum DSM14670.</title>
        <authorList>
            <person name="Zhang X."/>
        </authorList>
    </citation>
    <scope>NUCLEOTIDE SEQUENCE [LARGE SCALE GENOMIC DNA]</scope>
    <source>
        <strain evidence="2 3">DSM 14670</strain>
    </source>
</reference>
<organism evidence="2 3">
    <name type="scientific">Polyangium sorediatum</name>
    <dbReference type="NCBI Taxonomy" id="889274"/>
    <lineage>
        <taxon>Bacteria</taxon>
        <taxon>Pseudomonadati</taxon>
        <taxon>Myxococcota</taxon>
        <taxon>Polyangia</taxon>
        <taxon>Polyangiales</taxon>
        <taxon>Polyangiaceae</taxon>
        <taxon>Polyangium</taxon>
    </lineage>
</organism>
<sequence length="147" mass="16351">MSGTTELDSLMARARSRVWSLYGIVAGIVAFISMYVMLTYTPALRWFLMAFIWCCGCVAVLGLGYLWVRARVAATRRLMQLVSEGALRIANIDLTKIELEFLPFGAEVDIEITSGEHLAFGFWLRDDADALVALLRELAVIGVACRQ</sequence>
<feature type="transmembrane region" description="Helical" evidence="1">
    <location>
        <begin position="46"/>
        <end position="68"/>
    </location>
</feature>
<keyword evidence="1" id="KW-0812">Transmembrane</keyword>
<protein>
    <submittedName>
        <fullName evidence="2">Uncharacterized protein</fullName>
    </submittedName>
</protein>